<dbReference type="Proteomes" id="UP000624709">
    <property type="component" value="Unassembled WGS sequence"/>
</dbReference>
<organism evidence="2 3">
    <name type="scientific">Actinoplanes palleronii</name>
    <dbReference type="NCBI Taxonomy" id="113570"/>
    <lineage>
        <taxon>Bacteria</taxon>
        <taxon>Bacillati</taxon>
        <taxon>Actinomycetota</taxon>
        <taxon>Actinomycetes</taxon>
        <taxon>Micromonosporales</taxon>
        <taxon>Micromonosporaceae</taxon>
        <taxon>Actinoplanes</taxon>
    </lineage>
</organism>
<keyword evidence="1" id="KW-1133">Transmembrane helix</keyword>
<evidence type="ECO:0000256" key="1">
    <source>
        <dbReference type="SAM" id="Phobius"/>
    </source>
</evidence>
<sequence length="67" mass="6726">MATFPVFGLMTLAVTLRLEPQGSFRVLSLLLSLGFTFTAAAVVVVVTVVAATGVVAVAAEAGDVATS</sequence>
<name>A0ABQ4B2T2_9ACTN</name>
<keyword evidence="1" id="KW-0472">Membrane</keyword>
<protein>
    <submittedName>
        <fullName evidence="2">Uncharacterized protein</fullName>
    </submittedName>
</protein>
<accession>A0ABQ4B2T2</accession>
<keyword evidence="3" id="KW-1185">Reference proteome</keyword>
<feature type="transmembrane region" description="Helical" evidence="1">
    <location>
        <begin position="33"/>
        <end position="59"/>
    </location>
</feature>
<evidence type="ECO:0000313" key="3">
    <source>
        <dbReference type="Proteomes" id="UP000624709"/>
    </source>
</evidence>
<keyword evidence="1" id="KW-0812">Transmembrane</keyword>
<dbReference type="EMBL" id="BOMS01000014">
    <property type="protein sequence ID" value="GIE64978.1"/>
    <property type="molecule type" value="Genomic_DNA"/>
</dbReference>
<proteinExistence type="predicted"/>
<reference evidence="2 3" key="1">
    <citation type="submission" date="2021-01" db="EMBL/GenBank/DDBJ databases">
        <title>Whole genome shotgun sequence of Actinoplanes palleronii NBRC 14916.</title>
        <authorList>
            <person name="Komaki H."/>
            <person name="Tamura T."/>
        </authorList>
    </citation>
    <scope>NUCLEOTIDE SEQUENCE [LARGE SCALE GENOMIC DNA]</scope>
    <source>
        <strain evidence="2 3">NBRC 14916</strain>
    </source>
</reference>
<comment type="caution">
    <text evidence="2">The sequence shown here is derived from an EMBL/GenBank/DDBJ whole genome shotgun (WGS) entry which is preliminary data.</text>
</comment>
<evidence type="ECO:0000313" key="2">
    <source>
        <dbReference type="EMBL" id="GIE64978.1"/>
    </source>
</evidence>
<gene>
    <name evidence="2" type="ORF">Apa02nite_010860</name>
</gene>